<accession>A0A4S1WT74</accession>
<gene>
    <name evidence="1" type="ORF">E5A74_01655</name>
</gene>
<sequence>MRELTDAELDLISGGYEWDEDIVVTGVPYPPYFPPYWPGYTPTYPSYPGGGGGGPVTPPPADALSHDVVIGNLDYPLTAEQLADIQEFRDSVARANTWVNNLADNAQLVLENGDVITGAEVKAAWANTDFVINKAGTVYNPGTPQASTNSESRYNDGNPVVSINMNLLHDYAGSDGGTDYLVLHEIAHLTSDQRADYTNKLQDGYTAAEATSHERMASDIARAIVLYNQGTVMADPTNPDRYSTTVRTFQAP</sequence>
<dbReference type="Proteomes" id="UP000309848">
    <property type="component" value="Unassembled WGS sequence"/>
</dbReference>
<organism evidence="1 2">
    <name type="scientific">Sphingomonas naasensis</name>
    <dbReference type="NCBI Taxonomy" id="1344951"/>
    <lineage>
        <taxon>Bacteria</taxon>
        <taxon>Pseudomonadati</taxon>
        <taxon>Pseudomonadota</taxon>
        <taxon>Alphaproteobacteria</taxon>
        <taxon>Sphingomonadales</taxon>
        <taxon>Sphingomonadaceae</taxon>
        <taxon>Sphingomonas</taxon>
    </lineage>
</organism>
<dbReference type="AlphaFoldDB" id="A0A4S1WT74"/>
<keyword evidence="2" id="KW-1185">Reference proteome</keyword>
<dbReference type="OrthoDB" id="9255923at2"/>
<evidence type="ECO:0000313" key="2">
    <source>
        <dbReference type="Proteomes" id="UP000309848"/>
    </source>
</evidence>
<proteinExistence type="predicted"/>
<protein>
    <submittedName>
        <fullName evidence="1">Uncharacterized protein</fullName>
    </submittedName>
</protein>
<name>A0A4S1WT74_9SPHN</name>
<dbReference type="EMBL" id="SRXU01000001">
    <property type="protein sequence ID" value="TGX45905.1"/>
    <property type="molecule type" value="Genomic_DNA"/>
</dbReference>
<dbReference type="RefSeq" id="WP_135982184.1">
    <property type="nucleotide sequence ID" value="NZ_JAASQM010000001.1"/>
</dbReference>
<reference evidence="1 2" key="1">
    <citation type="submission" date="2019-04" db="EMBL/GenBank/DDBJ databases">
        <title>Sphingomonas psychrotolerans sp. nov., isolated from soil in the Tianshan Mountains, Xinjiang, China.</title>
        <authorList>
            <person name="Luo Y."/>
            <person name="Sheng H."/>
        </authorList>
    </citation>
    <scope>NUCLEOTIDE SEQUENCE [LARGE SCALE GENOMIC DNA]</scope>
    <source>
        <strain evidence="1 2">KIS18-15</strain>
    </source>
</reference>
<comment type="caution">
    <text evidence="1">The sequence shown here is derived from an EMBL/GenBank/DDBJ whole genome shotgun (WGS) entry which is preliminary data.</text>
</comment>
<evidence type="ECO:0000313" key="1">
    <source>
        <dbReference type="EMBL" id="TGX45905.1"/>
    </source>
</evidence>